<sequence length="224" mass="25605">MITEKGQLSQARRNWTSRLRGLKIDSDNLRKYGVNAPQYAELLWVGTKDVECGLKKWSSKQSAQVVDDWPVDLVRPLREWKAIGCCLQHWQTRMSWEETGLIDQMMSWIREKGKVDRLSSHEEVLQRYQQLDHLYEIVLAEQKLRTRKELVAGNFREEGGILVHLGPDGRPYFGGKGNHRLAIAIAAGLEYFPAQLGVVHVSALNSLSRYRNCPVLPSIPIDGK</sequence>
<reference evidence="1 2" key="1">
    <citation type="submission" date="2015-09" db="EMBL/GenBank/DDBJ databases">
        <title>Identification and resolution of microdiversity through metagenomic sequencing of parallel consortia.</title>
        <authorList>
            <person name="Nelson W.C."/>
            <person name="Romine M.F."/>
            <person name="Lindemann S.R."/>
        </authorList>
    </citation>
    <scope>NUCLEOTIDE SEQUENCE [LARGE SCALE GENOMIC DNA]</scope>
    <source>
        <strain evidence="1">HL-55</strain>
    </source>
</reference>
<dbReference type="Proteomes" id="UP000050416">
    <property type="component" value="Unassembled WGS sequence"/>
</dbReference>
<dbReference type="EMBL" id="LJZQ01000020">
    <property type="protein sequence ID" value="KPQ27992.1"/>
    <property type="molecule type" value="Genomic_DNA"/>
</dbReference>
<proteinExistence type="predicted"/>
<evidence type="ECO:0000313" key="2">
    <source>
        <dbReference type="Proteomes" id="UP000050416"/>
    </source>
</evidence>
<dbReference type="AlphaFoldDB" id="A0A0P7YCG5"/>
<protein>
    <submittedName>
        <fullName evidence="1">Uncharacterized protein</fullName>
    </submittedName>
</protein>
<organism evidence="1 2">
    <name type="scientific">Marinobacter excellens HL-55</name>
    <dbReference type="NCBI Taxonomy" id="1305731"/>
    <lineage>
        <taxon>Bacteria</taxon>
        <taxon>Pseudomonadati</taxon>
        <taxon>Pseudomonadota</taxon>
        <taxon>Gammaproteobacteria</taxon>
        <taxon>Pseudomonadales</taxon>
        <taxon>Marinobacteraceae</taxon>
        <taxon>Marinobacter</taxon>
    </lineage>
</organism>
<dbReference type="PATRIC" id="fig|1305731.5.peg.976"/>
<name>A0A0P7YCG5_9GAMM</name>
<dbReference type="STRING" id="1305731.GCA_000934705_02353"/>
<gene>
    <name evidence="1" type="ORF">HLUCCX14_12510</name>
</gene>
<accession>A0A0P7YCG5</accession>
<comment type="caution">
    <text evidence="1">The sequence shown here is derived from an EMBL/GenBank/DDBJ whole genome shotgun (WGS) entry which is preliminary data.</text>
</comment>
<evidence type="ECO:0000313" key="1">
    <source>
        <dbReference type="EMBL" id="KPQ27992.1"/>
    </source>
</evidence>
<dbReference type="OrthoDB" id="1495959at2"/>